<evidence type="ECO:0000313" key="11">
    <source>
        <dbReference type="Proteomes" id="UP000774617"/>
    </source>
</evidence>
<comment type="subunit">
    <text evidence="7">Component of the Mediator complex.</text>
</comment>
<keyword evidence="5 7" id="KW-0804">Transcription</keyword>
<keyword evidence="6 7" id="KW-0539">Nucleus</keyword>
<feature type="compositionally biased region" description="Low complexity" evidence="9">
    <location>
        <begin position="79"/>
        <end position="96"/>
    </location>
</feature>
<evidence type="ECO:0000256" key="2">
    <source>
        <dbReference type="ARBA" id="ARBA00008089"/>
    </source>
</evidence>
<evidence type="ECO:0000256" key="3">
    <source>
        <dbReference type="ARBA" id="ARBA00023015"/>
    </source>
</evidence>
<reference evidence="10 11" key="1">
    <citation type="journal article" date="2021" name="Nat. Commun.">
        <title>Genetic determinants of endophytism in the Arabidopsis root mycobiome.</title>
        <authorList>
            <person name="Mesny F."/>
            <person name="Miyauchi S."/>
            <person name="Thiergart T."/>
            <person name="Pickel B."/>
            <person name="Atanasova L."/>
            <person name="Karlsson M."/>
            <person name="Huettel B."/>
            <person name="Barry K.W."/>
            <person name="Haridas S."/>
            <person name="Chen C."/>
            <person name="Bauer D."/>
            <person name="Andreopoulos W."/>
            <person name="Pangilinan J."/>
            <person name="LaButti K."/>
            <person name="Riley R."/>
            <person name="Lipzen A."/>
            <person name="Clum A."/>
            <person name="Drula E."/>
            <person name="Henrissat B."/>
            <person name="Kohler A."/>
            <person name="Grigoriev I.V."/>
            <person name="Martin F.M."/>
            <person name="Hacquard S."/>
        </authorList>
    </citation>
    <scope>NUCLEOTIDE SEQUENCE [LARGE SCALE GENOMIC DNA]</scope>
    <source>
        <strain evidence="10 11">MPI-SDFR-AT-0080</strain>
    </source>
</reference>
<comment type="similarity">
    <text evidence="2 7">Belongs to the Mediator complex subunit 9 family.</text>
</comment>
<feature type="compositionally biased region" description="Low complexity" evidence="9">
    <location>
        <begin position="26"/>
        <end position="49"/>
    </location>
</feature>
<evidence type="ECO:0000256" key="5">
    <source>
        <dbReference type="ARBA" id="ARBA00023163"/>
    </source>
</evidence>
<dbReference type="EMBL" id="JAGTJR010000008">
    <property type="protein sequence ID" value="KAH7055804.1"/>
    <property type="molecule type" value="Genomic_DNA"/>
</dbReference>
<feature type="region of interest" description="Disordered" evidence="9">
    <location>
        <begin position="1"/>
        <end position="60"/>
    </location>
</feature>
<evidence type="ECO:0000256" key="1">
    <source>
        <dbReference type="ARBA" id="ARBA00004123"/>
    </source>
</evidence>
<keyword evidence="3 7" id="KW-0805">Transcription regulation</keyword>
<evidence type="ECO:0000256" key="4">
    <source>
        <dbReference type="ARBA" id="ARBA00023159"/>
    </source>
</evidence>
<dbReference type="Proteomes" id="UP000774617">
    <property type="component" value="Unassembled WGS sequence"/>
</dbReference>
<keyword evidence="8" id="KW-0175">Coiled coil</keyword>
<evidence type="ECO:0000256" key="8">
    <source>
        <dbReference type="SAM" id="Coils"/>
    </source>
</evidence>
<keyword evidence="4 7" id="KW-0010">Activator</keyword>
<proteinExistence type="inferred from homology"/>
<protein>
    <recommendedName>
        <fullName evidence="7">Mediator of RNA polymerase II transcription subunit 9</fullName>
    </recommendedName>
    <alternativeName>
        <fullName evidence="7">Mediator complex subunit 9</fullName>
    </alternativeName>
</protein>
<feature type="region of interest" description="Disordered" evidence="9">
    <location>
        <begin position="79"/>
        <end position="143"/>
    </location>
</feature>
<feature type="compositionally biased region" description="Polar residues" evidence="9">
    <location>
        <begin position="101"/>
        <end position="111"/>
    </location>
</feature>
<evidence type="ECO:0000313" key="10">
    <source>
        <dbReference type="EMBL" id="KAH7055804.1"/>
    </source>
</evidence>
<sequence length="226" mass="22561">MAAAGTPRLSTYSTPATPANRSLSVAPTASKAPAGTAAAAAAANALQQQAPPPLPPPATFDILPHLHTLLNRLLIQKPSDAQQQAGDDGSSSSNSKPSDDTAATNTNTCKPSTDGAGVGAASGATGVPPSASSSSAADPPDSQPLEIHQLAAASSALKVRLQRARQACARLGDVDRTVEEQREEIAELEERVAKLRAVLEDMGVAPAAAGDARMAVAPAGGGDGAH</sequence>
<dbReference type="Pfam" id="PF07544">
    <property type="entry name" value="Med9"/>
    <property type="match status" value="1"/>
</dbReference>
<feature type="coiled-coil region" evidence="8">
    <location>
        <begin position="171"/>
        <end position="205"/>
    </location>
</feature>
<comment type="function">
    <text evidence="7">Component of the Mediator complex, a coactivator involved in the regulated transcription of nearly all RNA polymerase II-dependent genes. Mediator functions as a bridge to convey information from gene-specific regulatory proteins to the basal RNA polymerase II transcription machinery. Mediator is recruited to promoters by direct interactions with regulatory proteins and serves as a scaffold for the assembly of a functional preinitiation complex with RNA polymerase II and the general transcription factors.</text>
</comment>
<dbReference type="InterPro" id="IPR011425">
    <property type="entry name" value="Med9"/>
</dbReference>
<comment type="caution">
    <text evidence="10">The sequence shown here is derived from an EMBL/GenBank/DDBJ whole genome shotgun (WGS) entry which is preliminary data.</text>
</comment>
<keyword evidence="11" id="KW-1185">Reference proteome</keyword>
<comment type="subcellular location">
    <subcellularLocation>
        <location evidence="1 7">Nucleus</location>
    </subcellularLocation>
</comment>
<name>A0ABQ8GH50_9PEZI</name>
<evidence type="ECO:0000256" key="7">
    <source>
        <dbReference type="RuleBase" id="RU364145"/>
    </source>
</evidence>
<gene>
    <name evidence="7" type="primary">MED9</name>
    <name evidence="10" type="ORF">B0J12DRAFT_738501</name>
</gene>
<evidence type="ECO:0000256" key="6">
    <source>
        <dbReference type="ARBA" id="ARBA00023242"/>
    </source>
</evidence>
<organism evidence="10 11">
    <name type="scientific">Macrophomina phaseolina</name>
    <dbReference type="NCBI Taxonomy" id="35725"/>
    <lineage>
        <taxon>Eukaryota</taxon>
        <taxon>Fungi</taxon>
        <taxon>Dikarya</taxon>
        <taxon>Ascomycota</taxon>
        <taxon>Pezizomycotina</taxon>
        <taxon>Dothideomycetes</taxon>
        <taxon>Dothideomycetes incertae sedis</taxon>
        <taxon>Botryosphaeriales</taxon>
        <taxon>Botryosphaeriaceae</taxon>
        <taxon>Macrophomina</taxon>
    </lineage>
</organism>
<feature type="compositionally biased region" description="Low complexity" evidence="9">
    <location>
        <begin position="112"/>
        <end position="140"/>
    </location>
</feature>
<feature type="compositionally biased region" description="Polar residues" evidence="9">
    <location>
        <begin position="8"/>
        <end position="25"/>
    </location>
</feature>
<accession>A0ABQ8GH50</accession>
<evidence type="ECO:0000256" key="9">
    <source>
        <dbReference type="SAM" id="MobiDB-lite"/>
    </source>
</evidence>